<dbReference type="AlphaFoldDB" id="A0A7V2SJ53"/>
<dbReference type="Proteomes" id="UP000885722">
    <property type="component" value="Unassembled WGS sequence"/>
</dbReference>
<evidence type="ECO:0000313" key="2">
    <source>
        <dbReference type="EMBL" id="HFC03936.1"/>
    </source>
</evidence>
<feature type="transmembrane region" description="Helical" evidence="1">
    <location>
        <begin position="60"/>
        <end position="85"/>
    </location>
</feature>
<reference evidence="2" key="1">
    <citation type="journal article" date="2020" name="mSystems">
        <title>Genome- and Community-Level Interaction Insights into Carbon Utilization and Element Cycling Functions of Hydrothermarchaeota in Hydrothermal Sediment.</title>
        <authorList>
            <person name="Zhou Z."/>
            <person name="Liu Y."/>
            <person name="Xu W."/>
            <person name="Pan J."/>
            <person name="Luo Z.H."/>
            <person name="Li M."/>
        </authorList>
    </citation>
    <scope>NUCLEOTIDE SEQUENCE [LARGE SCALE GENOMIC DNA]</scope>
    <source>
        <strain evidence="2">HyVt-513</strain>
    </source>
</reference>
<comment type="caution">
    <text evidence="2">The sequence shown here is derived from an EMBL/GenBank/DDBJ whole genome shotgun (WGS) entry which is preliminary data.</text>
</comment>
<feature type="transmembrane region" description="Helical" evidence="1">
    <location>
        <begin position="97"/>
        <end position="115"/>
    </location>
</feature>
<sequence>MGRVWRWLLWLGIFAFVLLYPMLVSVYVTLPLFIGIAGYLILRGLEGEGWRYLLLPLFYLLNLEINLSLPLLLSLAAVLIYYLLLYPSMLFLKRCRLCVALLSVFFIDLIYLGLIEIYDFIFSTSSITINTQLAYSLLMDLFAAVLL</sequence>
<gene>
    <name evidence="2" type="ORF">ENJ74_03590</name>
</gene>
<dbReference type="EMBL" id="DRNO01000242">
    <property type="protein sequence ID" value="HFC03936.1"/>
    <property type="molecule type" value="Genomic_DNA"/>
</dbReference>
<keyword evidence="1" id="KW-0812">Transmembrane</keyword>
<proteinExistence type="predicted"/>
<evidence type="ECO:0000256" key="1">
    <source>
        <dbReference type="SAM" id="Phobius"/>
    </source>
</evidence>
<organism evidence="2">
    <name type="scientific">Nitratifractor salsuginis</name>
    <dbReference type="NCBI Taxonomy" id="269261"/>
    <lineage>
        <taxon>Bacteria</taxon>
        <taxon>Pseudomonadati</taxon>
        <taxon>Campylobacterota</taxon>
        <taxon>Epsilonproteobacteria</taxon>
        <taxon>Campylobacterales</taxon>
        <taxon>Sulfurovaceae</taxon>
        <taxon>Nitratifractor</taxon>
    </lineage>
</organism>
<accession>A0A7V2SJ53</accession>
<protein>
    <submittedName>
        <fullName evidence="2">Uncharacterized protein</fullName>
    </submittedName>
</protein>
<keyword evidence="1" id="KW-1133">Transmembrane helix</keyword>
<feature type="transmembrane region" description="Helical" evidence="1">
    <location>
        <begin position="7"/>
        <end position="40"/>
    </location>
</feature>
<name>A0A7V2SJ53_9BACT</name>
<keyword evidence="1" id="KW-0472">Membrane</keyword>